<feature type="non-terminal residue" evidence="1">
    <location>
        <position position="1"/>
    </location>
</feature>
<name>A0ABN7VRV4_GIGMA</name>
<proteinExistence type="predicted"/>
<reference evidence="1 2" key="1">
    <citation type="submission" date="2021-06" db="EMBL/GenBank/DDBJ databases">
        <authorList>
            <person name="Kallberg Y."/>
            <person name="Tangrot J."/>
            <person name="Rosling A."/>
        </authorList>
    </citation>
    <scope>NUCLEOTIDE SEQUENCE [LARGE SCALE GENOMIC DNA]</scope>
    <source>
        <strain evidence="1 2">120-4 pot B 10/14</strain>
    </source>
</reference>
<dbReference type="Proteomes" id="UP000789901">
    <property type="component" value="Unassembled WGS sequence"/>
</dbReference>
<sequence>FRKCSISNVMDGSEDDKIYHDEILSNKSEEICQDEPRHISDKQNITTINSSDEEDCDAVIDEDDNHDAIIDEKEDHDITIVENEEVLVFTIDKQ</sequence>
<keyword evidence="2" id="KW-1185">Reference proteome</keyword>
<dbReference type="EMBL" id="CAJVQB010020751">
    <property type="protein sequence ID" value="CAG8795303.1"/>
    <property type="molecule type" value="Genomic_DNA"/>
</dbReference>
<accession>A0ABN7VRV4</accession>
<protein>
    <submittedName>
        <fullName evidence="1">26297_t:CDS:1</fullName>
    </submittedName>
</protein>
<evidence type="ECO:0000313" key="1">
    <source>
        <dbReference type="EMBL" id="CAG8795303.1"/>
    </source>
</evidence>
<evidence type="ECO:0000313" key="2">
    <source>
        <dbReference type="Proteomes" id="UP000789901"/>
    </source>
</evidence>
<organism evidence="1 2">
    <name type="scientific">Gigaspora margarita</name>
    <dbReference type="NCBI Taxonomy" id="4874"/>
    <lineage>
        <taxon>Eukaryota</taxon>
        <taxon>Fungi</taxon>
        <taxon>Fungi incertae sedis</taxon>
        <taxon>Mucoromycota</taxon>
        <taxon>Glomeromycotina</taxon>
        <taxon>Glomeromycetes</taxon>
        <taxon>Diversisporales</taxon>
        <taxon>Gigasporaceae</taxon>
        <taxon>Gigaspora</taxon>
    </lineage>
</organism>
<gene>
    <name evidence="1" type="ORF">GMARGA_LOCUS21958</name>
</gene>
<comment type="caution">
    <text evidence="1">The sequence shown here is derived from an EMBL/GenBank/DDBJ whole genome shotgun (WGS) entry which is preliminary data.</text>
</comment>